<dbReference type="InterPro" id="IPR010982">
    <property type="entry name" value="Lambda_DNA-bd_dom_sf"/>
</dbReference>
<dbReference type="Proteomes" id="UP000635316">
    <property type="component" value="Unassembled WGS sequence"/>
</dbReference>
<organism evidence="1 2">
    <name type="scientific">Advenella mandrilli</name>
    <dbReference type="NCBI Taxonomy" id="2800330"/>
    <lineage>
        <taxon>Bacteria</taxon>
        <taxon>Pseudomonadati</taxon>
        <taxon>Pseudomonadota</taxon>
        <taxon>Betaproteobacteria</taxon>
        <taxon>Burkholderiales</taxon>
        <taxon>Alcaligenaceae</taxon>
    </lineage>
</organism>
<proteinExistence type="predicted"/>
<name>A0ABS1EI07_9BURK</name>
<accession>A0ABS1EI07</accession>
<dbReference type="RefSeq" id="WP_200239564.1">
    <property type="nucleotide sequence ID" value="NZ_JAENGP010000033.1"/>
</dbReference>
<dbReference type="InterPro" id="IPR014057">
    <property type="entry name" value="HI1420"/>
</dbReference>
<gene>
    <name evidence="1" type="ORF">JHL22_15805</name>
</gene>
<dbReference type="PANTHER" id="PTHR40275:SF1">
    <property type="entry name" value="SSL7038 PROTEIN"/>
    <property type="match status" value="1"/>
</dbReference>
<protein>
    <submittedName>
        <fullName evidence="1">Addiction module antidote protein</fullName>
    </submittedName>
</protein>
<dbReference type="Pfam" id="PF21716">
    <property type="entry name" value="dnstrm_HI1420"/>
    <property type="match status" value="1"/>
</dbReference>
<keyword evidence="2" id="KW-1185">Reference proteome</keyword>
<comment type="caution">
    <text evidence="1">The sequence shown here is derived from an EMBL/GenBank/DDBJ whole genome shotgun (WGS) entry which is preliminary data.</text>
</comment>
<reference evidence="1 2" key="1">
    <citation type="submission" date="2020-12" db="EMBL/GenBank/DDBJ databases">
        <authorList>
            <person name="Lu T."/>
            <person name="Wang Q."/>
            <person name="Han X."/>
        </authorList>
    </citation>
    <scope>NUCLEOTIDE SEQUENCE [LARGE SCALE GENOMIC DNA]</scope>
    <source>
        <strain evidence="1 2">WQ 585</strain>
    </source>
</reference>
<sequence length="100" mass="10854">MKKISRVISEFDASEYLQTPDDIIAYLNAVIEDGDQELFIAALGDVAKAIGMAQIAKETGLGRESLYKTFSGKTKPRFETITSVLNAVGATITLTKKMGH</sequence>
<dbReference type="SUPFAM" id="SSF47413">
    <property type="entry name" value="lambda repressor-like DNA-binding domains"/>
    <property type="match status" value="1"/>
</dbReference>
<dbReference type="NCBIfam" id="TIGR02684">
    <property type="entry name" value="dnstrm_HI1420"/>
    <property type="match status" value="1"/>
</dbReference>
<dbReference type="PANTHER" id="PTHR40275">
    <property type="entry name" value="SSL7038 PROTEIN"/>
    <property type="match status" value="1"/>
</dbReference>
<evidence type="ECO:0000313" key="2">
    <source>
        <dbReference type="Proteomes" id="UP000635316"/>
    </source>
</evidence>
<dbReference type="EMBL" id="JAENGP010000033">
    <property type="protein sequence ID" value="MBK1782670.1"/>
    <property type="molecule type" value="Genomic_DNA"/>
</dbReference>
<evidence type="ECO:0000313" key="1">
    <source>
        <dbReference type="EMBL" id="MBK1782670.1"/>
    </source>
</evidence>